<gene>
    <name evidence="2" type="ORF">T265_02239</name>
</gene>
<dbReference type="Proteomes" id="UP000054324">
    <property type="component" value="Unassembled WGS sequence"/>
</dbReference>
<dbReference type="EMBL" id="KL596644">
    <property type="protein sequence ID" value="KER31603.1"/>
    <property type="molecule type" value="Genomic_DNA"/>
</dbReference>
<name>A0A074ZVW7_OPIVI</name>
<feature type="compositionally biased region" description="Polar residues" evidence="1">
    <location>
        <begin position="171"/>
        <end position="187"/>
    </location>
</feature>
<dbReference type="GeneID" id="20316427"/>
<proteinExistence type="predicted"/>
<dbReference type="KEGG" id="ovi:T265_02239"/>
<reference evidence="2 3" key="1">
    <citation type="submission" date="2013-11" db="EMBL/GenBank/DDBJ databases">
        <title>Opisthorchis viverrini - life in the bile duct.</title>
        <authorList>
            <person name="Young N.D."/>
            <person name="Nagarajan N."/>
            <person name="Lin S.J."/>
            <person name="Korhonen P.K."/>
            <person name="Jex A.R."/>
            <person name="Hall R.S."/>
            <person name="Safavi-Hemami H."/>
            <person name="Kaewkong W."/>
            <person name="Bertrand D."/>
            <person name="Gao S."/>
            <person name="Seet Q."/>
            <person name="Wongkham S."/>
            <person name="Teh B.T."/>
            <person name="Wongkham C."/>
            <person name="Intapan P.M."/>
            <person name="Maleewong W."/>
            <person name="Yang X."/>
            <person name="Hu M."/>
            <person name="Wang Z."/>
            <person name="Hofmann A."/>
            <person name="Sternberg P.W."/>
            <person name="Tan P."/>
            <person name="Wang J."/>
            <person name="Gasser R.B."/>
        </authorList>
    </citation>
    <scope>NUCLEOTIDE SEQUENCE [LARGE SCALE GENOMIC DNA]</scope>
</reference>
<sequence>MRLSPADDLWIQRFRRILTALQIGKRNGSMHALKAYLFTNGRRRRPSSGLGKEFGRADLLPIVCNPSLLRCAHCYRAFRSEVAKTHVVHCYNKAVQGDGHVPNALGRIVAAGCSPGLIRSRQLRQARHFVLSNTGLDTYRSMAKYAEMLLQRARAKSSCLNTEMKQCRPESGNQDPKSVANNNTASK</sequence>
<protein>
    <submittedName>
        <fullName evidence="2">Uncharacterized protein</fullName>
    </submittedName>
</protein>
<feature type="region of interest" description="Disordered" evidence="1">
    <location>
        <begin position="166"/>
        <end position="187"/>
    </location>
</feature>
<dbReference type="OrthoDB" id="376357at2759"/>
<evidence type="ECO:0000313" key="2">
    <source>
        <dbReference type="EMBL" id="KER31603.1"/>
    </source>
</evidence>
<accession>A0A074ZVW7</accession>
<organism evidence="2 3">
    <name type="scientific">Opisthorchis viverrini</name>
    <name type="common">Southeast Asian liver fluke</name>
    <dbReference type="NCBI Taxonomy" id="6198"/>
    <lineage>
        <taxon>Eukaryota</taxon>
        <taxon>Metazoa</taxon>
        <taxon>Spiralia</taxon>
        <taxon>Lophotrochozoa</taxon>
        <taxon>Platyhelminthes</taxon>
        <taxon>Trematoda</taxon>
        <taxon>Digenea</taxon>
        <taxon>Opisthorchiida</taxon>
        <taxon>Opisthorchiata</taxon>
        <taxon>Opisthorchiidae</taxon>
        <taxon>Opisthorchis</taxon>
    </lineage>
</organism>
<keyword evidence="3" id="KW-1185">Reference proteome</keyword>
<dbReference type="RefSeq" id="XP_009164691.1">
    <property type="nucleotide sequence ID" value="XM_009166427.1"/>
</dbReference>
<dbReference type="CTD" id="20316427"/>
<evidence type="ECO:0000313" key="3">
    <source>
        <dbReference type="Proteomes" id="UP000054324"/>
    </source>
</evidence>
<dbReference type="AlphaFoldDB" id="A0A074ZVW7"/>
<evidence type="ECO:0000256" key="1">
    <source>
        <dbReference type="SAM" id="MobiDB-lite"/>
    </source>
</evidence>